<evidence type="ECO:0000313" key="1">
    <source>
        <dbReference type="EMBL" id="KAE9398835.1"/>
    </source>
</evidence>
<dbReference type="Proteomes" id="UP000799118">
    <property type="component" value="Unassembled WGS sequence"/>
</dbReference>
<dbReference type="AlphaFoldDB" id="A0A6A4HPX3"/>
<organism evidence="1 2">
    <name type="scientific">Gymnopus androsaceus JB14</name>
    <dbReference type="NCBI Taxonomy" id="1447944"/>
    <lineage>
        <taxon>Eukaryota</taxon>
        <taxon>Fungi</taxon>
        <taxon>Dikarya</taxon>
        <taxon>Basidiomycota</taxon>
        <taxon>Agaricomycotina</taxon>
        <taxon>Agaricomycetes</taxon>
        <taxon>Agaricomycetidae</taxon>
        <taxon>Agaricales</taxon>
        <taxon>Marasmiineae</taxon>
        <taxon>Omphalotaceae</taxon>
        <taxon>Gymnopus</taxon>
    </lineage>
</organism>
<accession>A0A6A4HPX3</accession>
<protein>
    <submittedName>
        <fullName evidence="1">Uncharacterized protein</fullName>
    </submittedName>
</protein>
<name>A0A6A4HPX3_9AGAR</name>
<evidence type="ECO:0000313" key="2">
    <source>
        <dbReference type="Proteomes" id="UP000799118"/>
    </source>
</evidence>
<dbReference type="OrthoDB" id="3026831at2759"/>
<keyword evidence="2" id="KW-1185">Reference proteome</keyword>
<reference evidence="1" key="1">
    <citation type="journal article" date="2019" name="Environ. Microbiol.">
        <title>Fungal ecological strategies reflected in gene transcription - a case study of two litter decomposers.</title>
        <authorList>
            <person name="Barbi F."/>
            <person name="Kohler A."/>
            <person name="Barry K."/>
            <person name="Baskaran P."/>
            <person name="Daum C."/>
            <person name="Fauchery L."/>
            <person name="Ihrmark K."/>
            <person name="Kuo A."/>
            <person name="LaButti K."/>
            <person name="Lipzen A."/>
            <person name="Morin E."/>
            <person name="Grigoriev I.V."/>
            <person name="Henrissat B."/>
            <person name="Lindahl B."/>
            <person name="Martin F."/>
        </authorList>
    </citation>
    <scope>NUCLEOTIDE SEQUENCE</scope>
    <source>
        <strain evidence="1">JB14</strain>
    </source>
</reference>
<proteinExistence type="predicted"/>
<sequence>MEENDTVSVSLLQRSTLEQSHRPTFAFSPSMFPFSKSFTINGGTFNVYGGTSSEGSLEASRWSKCMRVKGAVVKVIPRHEIRPQHMIYKRQGSRFNSAFQEGSEVLVQTFEGRHAKEQWEQVVATAHRLVNAHILNLRGVSPNESNDDPRYIVFDGTSSRSTHHLLASLLRTGTQEASLIGMRTSGLDFLFQQNISFARIVESSNIFSNEQGHTVLSFTPDIDNVIVKEEELEVSNTDNMAISMCTFLIQKTFNNANHVIYREKLDRHSEGGNSKLEDLLSFPNIQNKSTSQAAPNSLFNDMEGHGGSCCRREIVWRFSASQANASLACLLESYQDRLESLSGTSDVRNSVSLPHRLVSLWRNIWGFHTECGGYSRQEITLNPDAFRSAVVIYERPSNKEICFVCGQVVRLPRRRRSVLQLSNWACSSRVHLRYDETTKDGTVWEVRCYVNGLQYGVGYANTAAAAKERRCLSNLGSAGVGQSK</sequence>
<dbReference type="EMBL" id="ML769477">
    <property type="protein sequence ID" value="KAE9398835.1"/>
    <property type="molecule type" value="Genomic_DNA"/>
</dbReference>
<gene>
    <name evidence="1" type="ORF">BT96DRAFT_920588</name>
</gene>